<comment type="caution">
    <text evidence="1">The sequence shown here is derived from an EMBL/GenBank/DDBJ whole genome shotgun (WGS) entry which is preliminary data.</text>
</comment>
<protein>
    <submittedName>
        <fullName evidence="1">Uncharacterized protein</fullName>
    </submittedName>
</protein>
<evidence type="ECO:0000313" key="2">
    <source>
        <dbReference type="Proteomes" id="UP001454036"/>
    </source>
</evidence>
<dbReference type="AlphaFoldDB" id="A0AAV3PVS2"/>
<dbReference type="SUPFAM" id="SSF56672">
    <property type="entry name" value="DNA/RNA polymerases"/>
    <property type="match status" value="1"/>
</dbReference>
<dbReference type="InterPro" id="IPR043502">
    <property type="entry name" value="DNA/RNA_pol_sf"/>
</dbReference>
<dbReference type="EMBL" id="BAABME010002395">
    <property type="protein sequence ID" value="GAA0154430.1"/>
    <property type="molecule type" value="Genomic_DNA"/>
</dbReference>
<evidence type="ECO:0000313" key="1">
    <source>
        <dbReference type="EMBL" id="GAA0154430.1"/>
    </source>
</evidence>
<dbReference type="Gene3D" id="3.10.10.10">
    <property type="entry name" value="HIV Type 1 Reverse Transcriptase, subunit A, domain 1"/>
    <property type="match status" value="1"/>
</dbReference>
<name>A0AAV3PVS2_LITER</name>
<sequence>MPNVDAGVAVHRLYVEPLYKPIKQKKQTFSEDKGEAIREEVNNFLGADAIRELLFPTWLANVLLVPNPNGTWWMCTDFTSINKTCPKNCYPLPNIDLSGRIVKWAIELSEFDLRYKSRMSIKAQALADFVVECTHGPVKEAPELIKLRGLAGEEHIHIRMDSQLPDGHVKGNFKIDGTRERLVGVPEKGLEIGQTFLISSYGASAEREESGGK</sequence>
<dbReference type="InterPro" id="IPR053134">
    <property type="entry name" value="RNA-dir_DNA_polymerase"/>
</dbReference>
<accession>A0AAV3PVS2</accession>
<dbReference type="PANTHER" id="PTHR24559">
    <property type="entry name" value="TRANSPOSON TY3-I GAG-POL POLYPROTEIN"/>
    <property type="match status" value="1"/>
</dbReference>
<gene>
    <name evidence="1" type="ORF">LIER_12415</name>
</gene>
<keyword evidence="2" id="KW-1185">Reference proteome</keyword>
<proteinExistence type="predicted"/>
<dbReference type="PANTHER" id="PTHR24559:SF444">
    <property type="entry name" value="REVERSE TRANSCRIPTASE DOMAIN-CONTAINING PROTEIN"/>
    <property type="match status" value="1"/>
</dbReference>
<dbReference type="Proteomes" id="UP001454036">
    <property type="component" value="Unassembled WGS sequence"/>
</dbReference>
<organism evidence="1 2">
    <name type="scientific">Lithospermum erythrorhizon</name>
    <name type="common">Purple gromwell</name>
    <name type="synonym">Lithospermum officinale var. erythrorhizon</name>
    <dbReference type="NCBI Taxonomy" id="34254"/>
    <lineage>
        <taxon>Eukaryota</taxon>
        <taxon>Viridiplantae</taxon>
        <taxon>Streptophyta</taxon>
        <taxon>Embryophyta</taxon>
        <taxon>Tracheophyta</taxon>
        <taxon>Spermatophyta</taxon>
        <taxon>Magnoliopsida</taxon>
        <taxon>eudicotyledons</taxon>
        <taxon>Gunneridae</taxon>
        <taxon>Pentapetalae</taxon>
        <taxon>asterids</taxon>
        <taxon>lamiids</taxon>
        <taxon>Boraginales</taxon>
        <taxon>Boraginaceae</taxon>
        <taxon>Boraginoideae</taxon>
        <taxon>Lithospermeae</taxon>
        <taxon>Lithospermum</taxon>
    </lineage>
</organism>
<reference evidence="1 2" key="1">
    <citation type="submission" date="2024-01" db="EMBL/GenBank/DDBJ databases">
        <title>The complete chloroplast genome sequence of Lithospermum erythrorhizon: insights into the phylogenetic relationship among Boraginaceae species and the maternal lineages of purple gromwells.</title>
        <authorList>
            <person name="Okada T."/>
            <person name="Watanabe K."/>
        </authorList>
    </citation>
    <scope>NUCLEOTIDE SEQUENCE [LARGE SCALE GENOMIC DNA]</scope>
</reference>